<dbReference type="PROSITE" id="PS50977">
    <property type="entry name" value="HTH_TETR_2"/>
    <property type="match status" value="1"/>
</dbReference>
<gene>
    <name evidence="5" type="ORF">MNBD_GAMMA05-1122</name>
</gene>
<feature type="non-terminal residue" evidence="5">
    <location>
        <position position="75"/>
    </location>
</feature>
<proteinExistence type="predicted"/>
<evidence type="ECO:0000259" key="4">
    <source>
        <dbReference type="PROSITE" id="PS50977"/>
    </source>
</evidence>
<evidence type="ECO:0000256" key="1">
    <source>
        <dbReference type="ARBA" id="ARBA00023015"/>
    </source>
</evidence>
<dbReference type="Pfam" id="PF00440">
    <property type="entry name" value="TetR_N"/>
    <property type="match status" value="1"/>
</dbReference>
<feature type="domain" description="HTH tetR-type" evidence="4">
    <location>
        <begin position="7"/>
        <end position="67"/>
    </location>
</feature>
<keyword evidence="1" id="KW-0805">Transcription regulation</keyword>
<evidence type="ECO:0000313" key="5">
    <source>
        <dbReference type="EMBL" id="VAW53187.1"/>
    </source>
</evidence>
<dbReference type="GO" id="GO:0003677">
    <property type="term" value="F:DNA binding"/>
    <property type="evidence" value="ECO:0007669"/>
    <property type="project" value="UniProtKB-KW"/>
</dbReference>
<dbReference type="EMBL" id="UOFE01000033">
    <property type="protein sequence ID" value="VAW53187.1"/>
    <property type="molecule type" value="Genomic_DNA"/>
</dbReference>
<dbReference type="PANTHER" id="PTHR47506">
    <property type="entry name" value="TRANSCRIPTIONAL REGULATORY PROTEIN"/>
    <property type="match status" value="1"/>
</dbReference>
<evidence type="ECO:0000256" key="2">
    <source>
        <dbReference type="ARBA" id="ARBA00023125"/>
    </source>
</evidence>
<dbReference type="InterPro" id="IPR023772">
    <property type="entry name" value="DNA-bd_HTH_TetR-type_CS"/>
</dbReference>
<protein>
    <submittedName>
        <fullName evidence="5">Transcriptional regulator, AcrR family</fullName>
    </submittedName>
</protein>
<dbReference type="Gene3D" id="1.10.10.60">
    <property type="entry name" value="Homeodomain-like"/>
    <property type="match status" value="1"/>
</dbReference>
<dbReference type="AlphaFoldDB" id="A0A3B0WR73"/>
<dbReference type="PANTHER" id="PTHR47506:SF1">
    <property type="entry name" value="HTH-TYPE TRANSCRIPTIONAL REGULATOR YJDC"/>
    <property type="match status" value="1"/>
</dbReference>
<keyword evidence="3" id="KW-0804">Transcription</keyword>
<accession>A0A3B0WR73</accession>
<keyword evidence="2" id="KW-0238">DNA-binding</keyword>
<evidence type="ECO:0000256" key="3">
    <source>
        <dbReference type="ARBA" id="ARBA00023163"/>
    </source>
</evidence>
<sequence length="75" mass="8523">MVPRNREFDVDDALTKAMHLFWEKGYADTSIRDIAEHIGVSHAGIYSAFGDKKGLFKASIEKYSREVLDVMFSPL</sequence>
<organism evidence="5">
    <name type="scientific">hydrothermal vent metagenome</name>
    <dbReference type="NCBI Taxonomy" id="652676"/>
    <lineage>
        <taxon>unclassified sequences</taxon>
        <taxon>metagenomes</taxon>
        <taxon>ecological metagenomes</taxon>
    </lineage>
</organism>
<dbReference type="InterPro" id="IPR001647">
    <property type="entry name" value="HTH_TetR"/>
</dbReference>
<dbReference type="PROSITE" id="PS01081">
    <property type="entry name" value="HTH_TETR_1"/>
    <property type="match status" value="1"/>
</dbReference>
<reference evidence="5" key="1">
    <citation type="submission" date="2018-06" db="EMBL/GenBank/DDBJ databases">
        <authorList>
            <person name="Zhirakovskaya E."/>
        </authorList>
    </citation>
    <scope>NUCLEOTIDE SEQUENCE</scope>
</reference>
<dbReference type="InterPro" id="IPR009057">
    <property type="entry name" value="Homeodomain-like_sf"/>
</dbReference>
<dbReference type="PRINTS" id="PR00455">
    <property type="entry name" value="HTHTETR"/>
</dbReference>
<dbReference type="SUPFAM" id="SSF46689">
    <property type="entry name" value="Homeodomain-like"/>
    <property type="match status" value="1"/>
</dbReference>
<name>A0A3B0WR73_9ZZZZ</name>